<organism evidence="1 2">
    <name type="scientific">Ambispora leptoticha</name>
    <dbReference type="NCBI Taxonomy" id="144679"/>
    <lineage>
        <taxon>Eukaryota</taxon>
        <taxon>Fungi</taxon>
        <taxon>Fungi incertae sedis</taxon>
        <taxon>Mucoromycota</taxon>
        <taxon>Glomeromycotina</taxon>
        <taxon>Glomeromycetes</taxon>
        <taxon>Archaeosporales</taxon>
        <taxon>Ambisporaceae</taxon>
        <taxon>Ambispora</taxon>
    </lineage>
</organism>
<name>A0A9N9IKK5_9GLOM</name>
<comment type="caution">
    <text evidence="1">The sequence shown here is derived from an EMBL/GenBank/DDBJ whole genome shotgun (WGS) entry which is preliminary data.</text>
</comment>
<reference evidence="1" key="1">
    <citation type="submission" date="2021-06" db="EMBL/GenBank/DDBJ databases">
        <authorList>
            <person name="Kallberg Y."/>
            <person name="Tangrot J."/>
            <person name="Rosling A."/>
        </authorList>
    </citation>
    <scope>NUCLEOTIDE SEQUENCE</scope>
    <source>
        <strain evidence="1">FL130A</strain>
    </source>
</reference>
<evidence type="ECO:0000313" key="2">
    <source>
        <dbReference type="Proteomes" id="UP000789508"/>
    </source>
</evidence>
<gene>
    <name evidence="1" type="ORF">ALEPTO_LOCUS12939</name>
</gene>
<feature type="non-terminal residue" evidence="1">
    <location>
        <position position="1"/>
    </location>
</feature>
<accession>A0A9N9IKK5</accession>
<protein>
    <submittedName>
        <fullName evidence="1">6134_t:CDS:1</fullName>
    </submittedName>
</protein>
<dbReference type="Proteomes" id="UP000789508">
    <property type="component" value="Unassembled WGS sequence"/>
</dbReference>
<sequence length="150" mass="17655">LQQDKYEENEQHFTCIFPSDWNNGTRVPCNAFAETTAGNGNADSLQITKYFPTTLHVNYRVWNTAQVKKIGQGNFEADWPDRQVSGDAPSKQCSIILWMHHTYVTFEHQEAAQKLFENFKFQFYYIKTGEFHEIKQEFYRLQKEANMLQA</sequence>
<evidence type="ECO:0000313" key="1">
    <source>
        <dbReference type="EMBL" id="CAG8740317.1"/>
    </source>
</evidence>
<dbReference type="OrthoDB" id="10510314at2759"/>
<dbReference type="AlphaFoldDB" id="A0A9N9IKK5"/>
<proteinExistence type="predicted"/>
<keyword evidence="2" id="KW-1185">Reference proteome</keyword>
<dbReference type="EMBL" id="CAJVPS010034899">
    <property type="protein sequence ID" value="CAG8740317.1"/>
    <property type="molecule type" value="Genomic_DNA"/>
</dbReference>